<organism evidence="3 4">
    <name type="scientific">Lachnellula cervina</name>
    <dbReference type="NCBI Taxonomy" id="1316786"/>
    <lineage>
        <taxon>Eukaryota</taxon>
        <taxon>Fungi</taxon>
        <taxon>Dikarya</taxon>
        <taxon>Ascomycota</taxon>
        <taxon>Pezizomycotina</taxon>
        <taxon>Leotiomycetes</taxon>
        <taxon>Helotiales</taxon>
        <taxon>Lachnaceae</taxon>
        <taxon>Lachnellula</taxon>
    </lineage>
</organism>
<keyword evidence="2" id="KW-1133">Transmembrane helix</keyword>
<dbReference type="EMBL" id="QGMG01001155">
    <property type="protein sequence ID" value="TVY50404.1"/>
    <property type="molecule type" value="Genomic_DNA"/>
</dbReference>
<proteinExistence type="predicted"/>
<feature type="transmembrane region" description="Helical" evidence="2">
    <location>
        <begin position="153"/>
        <end position="174"/>
    </location>
</feature>
<feature type="transmembrane region" description="Helical" evidence="2">
    <location>
        <begin position="638"/>
        <end position="661"/>
    </location>
</feature>
<sequence>MAFRGVPWDGQDGIGEAATADRAVGIRSPSPSARGHAHTRTNSRLLTEIHGLLQSPRSQFEYDATANCRNPAAPTIDNPNTEKKNSIHVPGWASVPDSLGKGRKERVKLIIPDVILIAISIPFFVLAGLVIVMDGESVDLHPSNPLDQGIKCAATFFPLLFSFIVGRAIIKFASWTLEQGSTLGKLESLMGSRTVIGAIVTQLQLWPLTFLSFGLIVLWCMSPLGSQGILRMLSTTNRLIPASSNVGYASTRQAFYSGDLQPQNAWLPGFASLFGAALIAPVAVKTSAMDLWGNVKIPLLSNLTGLSQDENGWRKVPQNNDSLIYSSLFGIPILSLPAGNTTFNVESTYLELTCSNRSSTLARLYAPNSTQGGLFYNPGLISTYGPFRSGIDITSDTVWAIGYLGTNLEPLLPTLKNTTNQCLDCLPANLTTPSTLPGILLYQDFEGAHNVTSIYCTPSQAYIESTIFCTQTSTVQSCAAISQRPSLLPHAPPTITSFSFSSVLNSLSELLPISVPKLSGVDIMQNYIVSPLDNSFIESTQMPRNTISPATSNMSSPAIESRLLDLPLEEFSVRLAQILNTYLQGSTQNSTTYLTGSAIPPTSKIATTPSELASQVQSPFITVPANTTQLVEVYSTSYPWAIIFVLSNTILLLAAIAAALLSRLTLTRDYLPYVSSLLRESQFSSMPRGGVRLTGLARSRDCKGLKVRLGDVGDVGAGWMVGTGVSLPVGRLAVGDWDERDWGVERVRGGKLYL</sequence>
<protein>
    <submittedName>
        <fullName evidence="3">Uncharacterized protein</fullName>
    </submittedName>
</protein>
<keyword evidence="2" id="KW-0812">Transmembrane</keyword>
<keyword evidence="2" id="KW-0472">Membrane</keyword>
<feature type="transmembrane region" description="Helical" evidence="2">
    <location>
        <begin position="109"/>
        <end position="133"/>
    </location>
</feature>
<evidence type="ECO:0000313" key="3">
    <source>
        <dbReference type="EMBL" id="TVY50404.1"/>
    </source>
</evidence>
<gene>
    <name evidence="3" type="ORF">LCER1_G008996</name>
</gene>
<dbReference type="Proteomes" id="UP000481288">
    <property type="component" value="Unassembled WGS sequence"/>
</dbReference>
<accession>A0A7D8UK17</accession>
<dbReference type="OrthoDB" id="3692311at2759"/>
<keyword evidence="4" id="KW-1185">Reference proteome</keyword>
<name>A0A7D8UK17_9HELO</name>
<evidence type="ECO:0000256" key="2">
    <source>
        <dbReference type="SAM" id="Phobius"/>
    </source>
</evidence>
<feature type="region of interest" description="Disordered" evidence="1">
    <location>
        <begin position="20"/>
        <end position="41"/>
    </location>
</feature>
<evidence type="ECO:0000256" key="1">
    <source>
        <dbReference type="SAM" id="MobiDB-lite"/>
    </source>
</evidence>
<evidence type="ECO:0000313" key="4">
    <source>
        <dbReference type="Proteomes" id="UP000481288"/>
    </source>
</evidence>
<feature type="transmembrane region" description="Helical" evidence="2">
    <location>
        <begin position="195"/>
        <end position="219"/>
    </location>
</feature>
<dbReference type="AlphaFoldDB" id="A0A7D8UK17"/>
<reference evidence="3 4" key="1">
    <citation type="submission" date="2018-05" db="EMBL/GenBank/DDBJ databases">
        <title>Whole genome sequencing for identification of molecular markers to develop diagnostic detection tools for the regulated plant pathogen Lachnellula willkommii.</title>
        <authorList>
            <person name="Giroux E."/>
            <person name="Bilodeau G."/>
        </authorList>
    </citation>
    <scope>NUCLEOTIDE SEQUENCE [LARGE SCALE GENOMIC DNA]</scope>
    <source>
        <strain evidence="3 4">CBS 625.97</strain>
    </source>
</reference>
<comment type="caution">
    <text evidence="3">The sequence shown here is derived from an EMBL/GenBank/DDBJ whole genome shotgun (WGS) entry which is preliminary data.</text>
</comment>